<dbReference type="Proteomes" id="UP001205531">
    <property type="component" value="Unassembled WGS sequence"/>
</dbReference>
<comment type="caution">
    <text evidence="1">The sequence shown here is derived from an EMBL/GenBank/DDBJ whole genome shotgun (WGS) entry which is preliminary data.</text>
</comment>
<dbReference type="AlphaFoldDB" id="A0AAW5IFB4"/>
<gene>
    <name evidence="1" type="ORF">NNC64_03935</name>
</gene>
<evidence type="ECO:0000313" key="2">
    <source>
        <dbReference type="Proteomes" id="UP001205531"/>
    </source>
</evidence>
<dbReference type="EMBL" id="JANDWZ010000005">
    <property type="protein sequence ID" value="MCP9563722.1"/>
    <property type="molecule type" value="Genomic_DNA"/>
</dbReference>
<sequence>MILVEVLVLLLLVQRNTVEVVLAVRTEVCTMSVGSVQIGTQTALGSFSTEKAA</sequence>
<reference evidence="1" key="1">
    <citation type="submission" date="2022-07" db="EMBL/GenBank/DDBJ databases">
        <title>Prevotella copri.</title>
        <authorList>
            <person name="Yang C."/>
        </authorList>
    </citation>
    <scope>NUCLEOTIDE SEQUENCE</scope>
    <source>
        <strain evidence="1">HF2107</strain>
    </source>
</reference>
<proteinExistence type="predicted"/>
<evidence type="ECO:0000313" key="1">
    <source>
        <dbReference type="EMBL" id="MCP9563722.1"/>
    </source>
</evidence>
<dbReference type="RefSeq" id="WP_254950876.1">
    <property type="nucleotide sequence ID" value="NZ_JANDWY010000005.1"/>
</dbReference>
<protein>
    <submittedName>
        <fullName evidence="1">Uncharacterized protein</fullName>
    </submittedName>
</protein>
<organism evidence="1 2">
    <name type="scientific">Segatella copri</name>
    <dbReference type="NCBI Taxonomy" id="165179"/>
    <lineage>
        <taxon>Bacteria</taxon>
        <taxon>Pseudomonadati</taxon>
        <taxon>Bacteroidota</taxon>
        <taxon>Bacteroidia</taxon>
        <taxon>Bacteroidales</taxon>
        <taxon>Prevotellaceae</taxon>
        <taxon>Segatella</taxon>
    </lineage>
</organism>
<name>A0AAW5IFB4_9BACT</name>
<accession>A0AAW5IFB4</accession>